<dbReference type="SUPFAM" id="SSF48726">
    <property type="entry name" value="Immunoglobulin"/>
    <property type="match status" value="2"/>
</dbReference>
<feature type="domain" description="Ig-like" evidence="6">
    <location>
        <begin position="100"/>
        <end position="182"/>
    </location>
</feature>
<feature type="domain" description="Ig-like" evidence="6">
    <location>
        <begin position="221"/>
        <end position="292"/>
    </location>
</feature>
<dbReference type="InterPro" id="IPR007110">
    <property type="entry name" value="Ig-like_dom"/>
</dbReference>
<keyword evidence="2" id="KW-0677">Repeat</keyword>
<reference evidence="9" key="1">
    <citation type="submission" date="2012-12" db="EMBL/GenBank/DDBJ databases">
        <authorList>
            <person name="Hellsten U."/>
            <person name="Grimwood J."/>
            <person name="Chapman J.A."/>
            <person name="Shapiro H."/>
            <person name="Aerts A."/>
            <person name="Otillar R.P."/>
            <person name="Terry A.Y."/>
            <person name="Boore J.L."/>
            <person name="Simakov O."/>
            <person name="Marletaz F."/>
            <person name="Cho S.-J."/>
            <person name="Edsinger-Gonzales E."/>
            <person name="Havlak P."/>
            <person name="Kuo D.-H."/>
            <person name="Larsson T."/>
            <person name="Lv J."/>
            <person name="Arendt D."/>
            <person name="Savage R."/>
            <person name="Osoegawa K."/>
            <person name="de Jong P."/>
            <person name="Lindberg D.R."/>
            <person name="Seaver E.C."/>
            <person name="Weisblat D.A."/>
            <person name="Putnam N.H."/>
            <person name="Grigoriev I.V."/>
            <person name="Rokhsar D.S."/>
        </authorList>
    </citation>
    <scope>NUCLEOTIDE SEQUENCE</scope>
    <source>
        <strain evidence="9">I ESC-2004</strain>
    </source>
</reference>
<dbReference type="InterPro" id="IPR003598">
    <property type="entry name" value="Ig_sub2"/>
</dbReference>
<dbReference type="EMBL" id="KB305899">
    <property type="protein sequence ID" value="ELU00549.1"/>
    <property type="molecule type" value="Genomic_DNA"/>
</dbReference>
<dbReference type="Gene3D" id="2.60.40.10">
    <property type="entry name" value="Immunoglobulins"/>
    <property type="match status" value="3"/>
</dbReference>
<evidence type="ECO:0000256" key="4">
    <source>
        <dbReference type="ARBA" id="ARBA00023319"/>
    </source>
</evidence>
<dbReference type="HOGENOM" id="CLU_641316_0_0_1"/>
<keyword evidence="9" id="KW-1185">Reference proteome</keyword>
<evidence type="ECO:0000256" key="2">
    <source>
        <dbReference type="ARBA" id="ARBA00022737"/>
    </source>
</evidence>
<accession>R7U3K4</accession>
<feature type="region of interest" description="Disordered" evidence="5">
    <location>
        <begin position="373"/>
        <end position="428"/>
    </location>
</feature>
<dbReference type="OrthoDB" id="10012075at2759"/>
<dbReference type="PROSITE" id="PS50835">
    <property type="entry name" value="IG_LIKE"/>
    <property type="match status" value="2"/>
</dbReference>
<evidence type="ECO:0000256" key="3">
    <source>
        <dbReference type="ARBA" id="ARBA00023157"/>
    </source>
</evidence>
<dbReference type="InterPro" id="IPR003599">
    <property type="entry name" value="Ig_sub"/>
</dbReference>
<evidence type="ECO:0000259" key="6">
    <source>
        <dbReference type="PROSITE" id="PS50835"/>
    </source>
</evidence>
<evidence type="ECO:0000256" key="1">
    <source>
        <dbReference type="ARBA" id="ARBA00022729"/>
    </source>
</evidence>
<organism evidence="7">
    <name type="scientific">Capitella teleta</name>
    <name type="common">Polychaete worm</name>
    <dbReference type="NCBI Taxonomy" id="283909"/>
    <lineage>
        <taxon>Eukaryota</taxon>
        <taxon>Metazoa</taxon>
        <taxon>Spiralia</taxon>
        <taxon>Lophotrochozoa</taxon>
        <taxon>Annelida</taxon>
        <taxon>Polychaeta</taxon>
        <taxon>Sedentaria</taxon>
        <taxon>Scolecida</taxon>
        <taxon>Capitellidae</taxon>
        <taxon>Capitella</taxon>
    </lineage>
</organism>
<dbReference type="SMART" id="SM00409">
    <property type="entry name" value="IG"/>
    <property type="match status" value="3"/>
</dbReference>
<reference evidence="7 9" key="2">
    <citation type="journal article" date="2013" name="Nature">
        <title>Insights into bilaterian evolution from three spiralian genomes.</title>
        <authorList>
            <person name="Simakov O."/>
            <person name="Marletaz F."/>
            <person name="Cho S.J."/>
            <person name="Edsinger-Gonzales E."/>
            <person name="Havlak P."/>
            <person name="Hellsten U."/>
            <person name="Kuo D.H."/>
            <person name="Larsson T."/>
            <person name="Lv J."/>
            <person name="Arendt D."/>
            <person name="Savage R."/>
            <person name="Osoegawa K."/>
            <person name="de Jong P."/>
            <person name="Grimwood J."/>
            <person name="Chapman J.A."/>
            <person name="Shapiro H."/>
            <person name="Aerts A."/>
            <person name="Otillar R.P."/>
            <person name="Terry A.Y."/>
            <person name="Boore J.L."/>
            <person name="Grigoriev I.V."/>
            <person name="Lindberg D.R."/>
            <person name="Seaver E.C."/>
            <person name="Weisblat D.A."/>
            <person name="Putnam N.H."/>
            <person name="Rokhsar D.S."/>
        </authorList>
    </citation>
    <scope>NUCLEOTIDE SEQUENCE</scope>
    <source>
        <strain evidence="7 9">I ESC-2004</strain>
    </source>
</reference>
<keyword evidence="3" id="KW-1015">Disulfide bond</keyword>
<dbReference type="Proteomes" id="UP000014760">
    <property type="component" value="Unassembled WGS sequence"/>
</dbReference>
<reference evidence="8" key="3">
    <citation type="submission" date="2015-06" db="UniProtKB">
        <authorList>
            <consortium name="EnsemblMetazoa"/>
        </authorList>
    </citation>
    <scope>IDENTIFICATION</scope>
</reference>
<sequence length="428" mass="48175">MGAVGIASILMFVGFDIGRLIDWMREASSKDGEEEAPTLVATGKKVVLDDRRYRVFRPHNSALSVLIIRRAKKKDAGIFRCNLSGSSTRHKYMILNVTESKIEARTSPTKQKVRVGKDVTLWCNATGYPKPVVYWTREDRNRRLPDGSYQYWGNGLTVGGASEADTGIYACYMDNFVQPVVSYRFTLMVEDSPWHVDAYKMRFDSSQWYSASSSIPKPVMGKSYLLMCETRGSPKPLPRVRWYRDGKEVRNNRHFYIIEDQPEWRTSYASSTLVIMRFVPRFQGNYTCVASNVFRMKKQTFYMHGYLSQEELDITTGGGAGVGAEKEQKLPLNRLTPGVGGGGGVEDIQTNIISSSKYPLNTGVVFDSTRVTSMRKSNRNRKEEDVEDAEEVGEAQEGYEDEEIEVGTPLGPTDDEDQTEGSADGTLH</sequence>
<proteinExistence type="predicted"/>
<keyword evidence="4" id="KW-0393">Immunoglobulin domain</keyword>
<dbReference type="STRING" id="283909.R7U3K4"/>
<dbReference type="EnsemblMetazoa" id="CapteT227091">
    <property type="protein sequence ID" value="CapteP227091"/>
    <property type="gene ID" value="CapteG227091"/>
</dbReference>
<dbReference type="Pfam" id="PF13927">
    <property type="entry name" value="Ig_3"/>
    <property type="match status" value="2"/>
</dbReference>
<dbReference type="InterPro" id="IPR051170">
    <property type="entry name" value="Neural/epithelial_adhesion"/>
</dbReference>
<evidence type="ECO:0000313" key="9">
    <source>
        <dbReference type="Proteomes" id="UP000014760"/>
    </source>
</evidence>
<dbReference type="InterPro" id="IPR013783">
    <property type="entry name" value="Ig-like_fold"/>
</dbReference>
<evidence type="ECO:0000256" key="5">
    <source>
        <dbReference type="SAM" id="MobiDB-lite"/>
    </source>
</evidence>
<dbReference type="PANTHER" id="PTHR12231:SF253">
    <property type="entry name" value="DPR-INTERACTING PROTEIN ETA, ISOFORM B-RELATED"/>
    <property type="match status" value="1"/>
</dbReference>
<dbReference type="SMART" id="SM00408">
    <property type="entry name" value="IGc2"/>
    <property type="match status" value="2"/>
</dbReference>
<protein>
    <recommendedName>
        <fullName evidence="6">Ig-like domain-containing protein</fullName>
    </recommendedName>
</protein>
<dbReference type="CDD" id="cd00096">
    <property type="entry name" value="Ig"/>
    <property type="match status" value="1"/>
</dbReference>
<feature type="compositionally biased region" description="Acidic residues" evidence="5">
    <location>
        <begin position="385"/>
        <end position="405"/>
    </location>
</feature>
<dbReference type="PANTHER" id="PTHR12231">
    <property type="entry name" value="CTX-RELATED TYPE I TRANSMEMBRANE PROTEIN"/>
    <property type="match status" value="1"/>
</dbReference>
<dbReference type="InterPro" id="IPR036179">
    <property type="entry name" value="Ig-like_dom_sf"/>
</dbReference>
<evidence type="ECO:0000313" key="7">
    <source>
        <dbReference type="EMBL" id="ELU00549.1"/>
    </source>
</evidence>
<gene>
    <name evidence="7" type="ORF">CAPTEDRAFT_227091</name>
</gene>
<name>R7U3K4_CAPTE</name>
<dbReference type="AlphaFoldDB" id="R7U3K4"/>
<evidence type="ECO:0000313" key="8">
    <source>
        <dbReference type="EnsemblMetazoa" id="CapteP227091"/>
    </source>
</evidence>
<keyword evidence="1" id="KW-0732">Signal</keyword>
<dbReference type="GO" id="GO:0043005">
    <property type="term" value="C:neuron projection"/>
    <property type="evidence" value="ECO:0007669"/>
    <property type="project" value="TreeGrafter"/>
</dbReference>
<dbReference type="EMBL" id="AMQN01009657">
    <property type="status" value="NOT_ANNOTATED_CDS"/>
    <property type="molecule type" value="Genomic_DNA"/>
</dbReference>